<dbReference type="HOGENOM" id="CLU_2327357_0_0_2"/>
<dbReference type="InterPro" id="IPR029060">
    <property type="entry name" value="PIN-like_dom_sf"/>
</dbReference>
<keyword evidence="7" id="KW-1185">Reference proteome</keyword>
<dbReference type="GO" id="GO:0046872">
    <property type="term" value="F:metal ion binding"/>
    <property type="evidence" value="ECO:0007669"/>
    <property type="project" value="UniProtKB-KW"/>
</dbReference>
<dbReference type="OrthoDB" id="371667at2157"/>
<dbReference type="PANTHER" id="PTHR42740:SF1">
    <property type="entry name" value="RIBONUCLEASE VAPC3"/>
    <property type="match status" value="1"/>
</dbReference>
<keyword evidence="3" id="KW-0479">Metal-binding</keyword>
<evidence type="ECO:0000256" key="5">
    <source>
        <dbReference type="ARBA" id="ARBA00022842"/>
    </source>
</evidence>
<keyword evidence="4" id="KW-0378">Hydrolase</keyword>
<name>G7VEJ8_9CREN</name>
<keyword evidence="2" id="KW-0540">Nuclease</keyword>
<dbReference type="RefSeq" id="WP_014287450.1">
    <property type="nucleotide sequence ID" value="NC_016645.1"/>
</dbReference>
<evidence type="ECO:0008006" key="8">
    <source>
        <dbReference type="Google" id="ProtNLM"/>
    </source>
</evidence>
<keyword evidence="1" id="KW-1277">Toxin-antitoxin system</keyword>
<reference evidence="6 7" key="1">
    <citation type="journal article" date="2012" name="J. Bacteriol.">
        <title>Complete genome sequence of strain 1860, a crenarchaeon of the genus pyrobaculum able to grow with various electron acceptors.</title>
        <authorList>
            <person name="Mardanov A.V."/>
            <person name="Gumerov V.M."/>
            <person name="Slobodkina G.B."/>
            <person name="Beletsky A.V."/>
            <person name="Bonch-Osmolovskaya E.A."/>
            <person name="Ravin N.V."/>
            <person name="Skryabin K.G."/>
        </authorList>
    </citation>
    <scope>NUCLEOTIDE SEQUENCE [LARGE SCALE GENOMIC DNA]</scope>
    <source>
        <strain evidence="6 7">1860</strain>
    </source>
</reference>
<evidence type="ECO:0000256" key="3">
    <source>
        <dbReference type="ARBA" id="ARBA00022723"/>
    </source>
</evidence>
<dbReference type="GO" id="GO:0004540">
    <property type="term" value="F:RNA nuclease activity"/>
    <property type="evidence" value="ECO:0007669"/>
    <property type="project" value="TreeGrafter"/>
</dbReference>
<proteinExistence type="predicted"/>
<organism evidence="6 7">
    <name type="scientific">Pyrobaculum ferrireducens</name>
    <dbReference type="NCBI Taxonomy" id="1104324"/>
    <lineage>
        <taxon>Archaea</taxon>
        <taxon>Thermoproteota</taxon>
        <taxon>Thermoprotei</taxon>
        <taxon>Thermoproteales</taxon>
        <taxon>Thermoproteaceae</taxon>
        <taxon>Pyrobaculum</taxon>
    </lineage>
</organism>
<dbReference type="KEGG" id="pyr:P186_0161"/>
<evidence type="ECO:0000256" key="4">
    <source>
        <dbReference type="ARBA" id="ARBA00022801"/>
    </source>
</evidence>
<dbReference type="BioCyc" id="PSP1104324:GJSN-154-MONOMER"/>
<dbReference type="PANTHER" id="PTHR42740">
    <property type="entry name" value="RIBONUCLEASE VAPC3"/>
    <property type="match status" value="1"/>
</dbReference>
<evidence type="ECO:0000313" key="6">
    <source>
        <dbReference type="EMBL" id="AET31622.1"/>
    </source>
</evidence>
<dbReference type="EMBL" id="CP003098">
    <property type="protein sequence ID" value="AET31622.1"/>
    <property type="molecule type" value="Genomic_DNA"/>
</dbReference>
<dbReference type="Gene3D" id="3.40.50.1010">
    <property type="entry name" value="5'-nuclease"/>
    <property type="match status" value="1"/>
</dbReference>
<dbReference type="SUPFAM" id="SSF88723">
    <property type="entry name" value="PIN domain-like"/>
    <property type="match status" value="1"/>
</dbReference>
<dbReference type="InterPro" id="IPR051749">
    <property type="entry name" value="PINc/VapC_TA_RNase"/>
</dbReference>
<dbReference type="GO" id="GO:0016787">
    <property type="term" value="F:hydrolase activity"/>
    <property type="evidence" value="ECO:0007669"/>
    <property type="project" value="UniProtKB-KW"/>
</dbReference>
<evidence type="ECO:0000256" key="1">
    <source>
        <dbReference type="ARBA" id="ARBA00022649"/>
    </source>
</evidence>
<evidence type="ECO:0000313" key="7">
    <source>
        <dbReference type="Proteomes" id="UP000005867"/>
    </source>
</evidence>
<evidence type="ECO:0000256" key="2">
    <source>
        <dbReference type="ARBA" id="ARBA00022722"/>
    </source>
</evidence>
<dbReference type="GeneID" id="11595961"/>
<sequence>MIFPIYEDYIVAHRLQLALIGLGKPQAFSDLLVAAVAINRGEELATRDRDFDVIAEAAGVLGLRLRVTTLPISKTRDAALLVDGRLGHVYELWRGHHL</sequence>
<dbReference type="AlphaFoldDB" id="G7VEJ8"/>
<gene>
    <name evidence="6" type="ORF">P186_0161</name>
</gene>
<dbReference type="eggNOG" id="arCOG02219">
    <property type="taxonomic scope" value="Archaea"/>
</dbReference>
<keyword evidence="5" id="KW-0460">Magnesium</keyword>
<protein>
    <recommendedName>
        <fullName evidence="8">PIN domain-containing protein</fullName>
    </recommendedName>
</protein>
<dbReference type="Proteomes" id="UP000005867">
    <property type="component" value="Chromosome"/>
</dbReference>
<accession>G7VEJ8</accession>